<protein>
    <recommendedName>
        <fullName evidence="1">HNH nuclease domain-containing protein</fullName>
    </recommendedName>
</protein>
<dbReference type="InterPro" id="IPR003615">
    <property type="entry name" value="HNH_nuc"/>
</dbReference>
<accession>A0A1J5SAW8</accession>
<dbReference type="AlphaFoldDB" id="A0A1J5SAW8"/>
<gene>
    <name evidence="2" type="ORF">GALL_126570</name>
</gene>
<evidence type="ECO:0000313" key="2">
    <source>
        <dbReference type="EMBL" id="OIR05099.1"/>
    </source>
</evidence>
<organism evidence="2">
    <name type="scientific">mine drainage metagenome</name>
    <dbReference type="NCBI Taxonomy" id="410659"/>
    <lineage>
        <taxon>unclassified sequences</taxon>
        <taxon>metagenomes</taxon>
        <taxon>ecological metagenomes</taxon>
    </lineage>
</organism>
<reference evidence="2" key="1">
    <citation type="submission" date="2016-10" db="EMBL/GenBank/DDBJ databases">
        <title>Sequence of Gallionella enrichment culture.</title>
        <authorList>
            <person name="Poehlein A."/>
            <person name="Muehling M."/>
            <person name="Daniel R."/>
        </authorList>
    </citation>
    <scope>NUCLEOTIDE SEQUENCE</scope>
</reference>
<sequence>MAFLTPGSDAAERSEIFRAVAPHFGKVLPAAFFQNTGRFIPGLVRLHNLASGIFKPKNSGYALCITSMLSSPYHDQVFFNPDRTWWMHYSPKSGGMDHAANVALVRCMTHRQPVLVAKQISDKSHRDGSRYRLLGLGFVEHFDAATDLFRIRGLEWAEVAAALGLGLSDDLVETALRLESLEAWTPFVAEDRAIYQVSKERRSAAFAGIVLDNYSYTCAVTGQRFHSAHHTEADGAHIIGKAVKGTDDPRNGIALSKSAHWAFDRGLFTISDQFEVVINPKARSANVANFPLLDMDRRKITLPKDSYYWPHPEALAWHKSEVFERFSL</sequence>
<comment type="caution">
    <text evidence="2">The sequence shown here is derived from an EMBL/GenBank/DDBJ whole genome shotgun (WGS) entry which is preliminary data.</text>
</comment>
<evidence type="ECO:0000259" key="1">
    <source>
        <dbReference type="Pfam" id="PF13391"/>
    </source>
</evidence>
<dbReference type="EMBL" id="MLJW01000052">
    <property type="protein sequence ID" value="OIR05099.1"/>
    <property type="molecule type" value="Genomic_DNA"/>
</dbReference>
<name>A0A1J5SAW8_9ZZZZ</name>
<feature type="domain" description="HNH nuclease" evidence="1">
    <location>
        <begin position="218"/>
        <end position="270"/>
    </location>
</feature>
<dbReference type="Pfam" id="PF13391">
    <property type="entry name" value="HNH_2"/>
    <property type="match status" value="1"/>
</dbReference>
<proteinExistence type="predicted"/>